<keyword evidence="3" id="KW-1185">Reference proteome</keyword>
<comment type="caution">
    <text evidence="2">The sequence shown here is derived from an EMBL/GenBank/DDBJ whole genome shotgun (WGS) entry which is preliminary data.</text>
</comment>
<sequence>MNKAFFLFYIIIALAFTANSQETIYDYVKLGKHEIGFKDTLLFDSKFTYKAYNYNGSKPYFVQIWHPIKQKSNLENRLSVNDLFEFETDTSLSEIHNQLKKNIQEIFIQDFISTNLNTFEKSDFGNFSHNEILELVEKTKTQSIRSEIKKSSKFPVIIYHHGSQSCSFDNYVMAEYFASRGFIFVASNFHLPFENTTFGLIPFDKLVQNESEESLKFILDFAHSLTNSKDIFYIGHSWGAQMGLRTFNNNNSIKGIVSLETTLEFKKDKKIIKDMWPELYEKIFVKKATYPFPALFCAATGEEEPFSVFDNLSFKQKTFVSTKLEFHHNAYLSAFYSRYFIDDKIVQADKEVFKNNLISYIKHLKIIEQFINDILSNKSNKELITVFVE</sequence>
<dbReference type="SUPFAM" id="SSF53474">
    <property type="entry name" value="alpha/beta-Hydrolases"/>
    <property type="match status" value="1"/>
</dbReference>
<evidence type="ECO:0000313" key="3">
    <source>
        <dbReference type="Proteomes" id="UP001589832"/>
    </source>
</evidence>
<organism evidence="2 3">
    <name type="scientific">Winogradskyella pulchriflava</name>
    <dbReference type="NCBI Taxonomy" id="1110688"/>
    <lineage>
        <taxon>Bacteria</taxon>
        <taxon>Pseudomonadati</taxon>
        <taxon>Bacteroidota</taxon>
        <taxon>Flavobacteriia</taxon>
        <taxon>Flavobacteriales</taxon>
        <taxon>Flavobacteriaceae</taxon>
        <taxon>Winogradskyella</taxon>
    </lineage>
</organism>
<reference evidence="2 3" key="1">
    <citation type="submission" date="2024-09" db="EMBL/GenBank/DDBJ databases">
        <authorList>
            <person name="Sun Q."/>
            <person name="Mori K."/>
        </authorList>
    </citation>
    <scope>NUCLEOTIDE SEQUENCE [LARGE SCALE GENOMIC DNA]</scope>
    <source>
        <strain evidence="2 3">NCAIM B.02481</strain>
    </source>
</reference>
<dbReference type="GO" id="GO:0016787">
    <property type="term" value="F:hydrolase activity"/>
    <property type="evidence" value="ECO:0007669"/>
    <property type="project" value="UniProtKB-KW"/>
</dbReference>
<accession>A0ABV6QDB8</accession>
<keyword evidence="1" id="KW-0732">Signal</keyword>
<gene>
    <name evidence="2" type="ORF">ACFFGA_12645</name>
</gene>
<dbReference type="Gene3D" id="3.40.50.1820">
    <property type="entry name" value="alpha/beta hydrolase"/>
    <property type="match status" value="1"/>
</dbReference>
<proteinExistence type="predicted"/>
<feature type="signal peptide" evidence="1">
    <location>
        <begin position="1"/>
        <end position="20"/>
    </location>
</feature>
<dbReference type="RefSeq" id="WP_386064597.1">
    <property type="nucleotide sequence ID" value="NZ_JBHLTQ010000006.1"/>
</dbReference>
<dbReference type="EMBL" id="JBHLTQ010000006">
    <property type="protein sequence ID" value="MFC0605411.1"/>
    <property type="molecule type" value="Genomic_DNA"/>
</dbReference>
<protein>
    <submittedName>
        <fullName evidence="2">Alpha/beta hydrolase family protein</fullName>
        <ecNumber evidence="2">3.4.-.-</ecNumber>
    </submittedName>
</protein>
<feature type="chain" id="PRO_5047027435" evidence="1">
    <location>
        <begin position="21"/>
        <end position="389"/>
    </location>
</feature>
<dbReference type="EC" id="3.4.-.-" evidence="2"/>
<keyword evidence="2" id="KW-0378">Hydrolase</keyword>
<dbReference type="InterPro" id="IPR029058">
    <property type="entry name" value="AB_hydrolase_fold"/>
</dbReference>
<evidence type="ECO:0000313" key="2">
    <source>
        <dbReference type="EMBL" id="MFC0605411.1"/>
    </source>
</evidence>
<name>A0ABV6QDB8_9FLAO</name>
<dbReference type="Proteomes" id="UP001589832">
    <property type="component" value="Unassembled WGS sequence"/>
</dbReference>
<evidence type="ECO:0000256" key="1">
    <source>
        <dbReference type="SAM" id="SignalP"/>
    </source>
</evidence>